<dbReference type="AlphaFoldDB" id="A0A0A9EZF0"/>
<name>A0A0A9EZF0_ARUDO</name>
<dbReference type="EMBL" id="GBRH01196478">
    <property type="protein sequence ID" value="JAE01418.1"/>
    <property type="molecule type" value="Transcribed_RNA"/>
</dbReference>
<evidence type="ECO:0000313" key="1">
    <source>
        <dbReference type="EMBL" id="JAE01418.1"/>
    </source>
</evidence>
<sequence length="42" mass="5082">MHFCFLYYAKRVMTHKVGDHVEHHEPYEEIHLMNTGNPISLR</sequence>
<proteinExistence type="predicted"/>
<reference evidence="1" key="1">
    <citation type="submission" date="2014-09" db="EMBL/GenBank/DDBJ databases">
        <authorList>
            <person name="Magalhaes I.L.F."/>
            <person name="Oliveira U."/>
            <person name="Santos F.R."/>
            <person name="Vidigal T.H.D.A."/>
            <person name="Brescovit A.D."/>
            <person name="Santos A.J."/>
        </authorList>
    </citation>
    <scope>NUCLEOTIDE SEQUENCE</scope>
    <source>
        <tissue evidence="1">Shoot tissue taken approximately 20 cm above the soil surface</tissue>
    </source>
</reference>
<accession>A0A0A9EZF0</accession>
<reference evidence="1" key="2">
    <citation type="journal article" date="2015" name="Data Brief">
        <title>Shoot transcriptome of the giant reed, Arundo donax.</title>
        <authorList>
            <person name="Barrero R.A."/>
            <person name="Guerrero F.D."/>
            <person name="Moolhuijzen P."/>
            <person name="Goolsby J.A."/>
            <person name="Tidwell J."/>
            <person name="Bellgard S.E."/>
            <person name="Bellgard M.I."/>
        </authorList>
    </citation>
    <scope>NUCLEOTIDE SEQUENCE</scope>
    <source>
        <tissue evidence="1">Shoot tissue taken approximately 20 cm above the soil surface</tissue>
    </source>
</reference>
<organism evidence="1">
    <name type="scientific">Arundo donax</name>
    <name type="common">Giant reed</name>
    <name type="synonym">Donax arundinaceus</name>
    <dbReference type="NCBI Taxonomy" id="35708"/>
    <lineage>
        <taxon>Eukaryota</taxon>
        <taxon>Viridiplantae</taxon>
        <taxon>Streptophyta</taxon>
        <taxon>Embryophyta</taxon>
        <taxon>Tracheophyta</taxon>
        <taxon>Spermatophyta</taxon>
        <taxon>Magnoliopsida</taxon>
        <taxon>Liliopsida</taxon>
        <taxon>Poales</taxon>
        <taxon>Poaceae</taxon>
        <taxon>PACMAD clade</taxon>
        <taxon>Arundinoideae</taxon>
        <taxon>Arundineae</taxon>
        <taxon>Arundo</taxon>
    </lineage>
</organism>
<protein>
    <submittedName>
        <fullName evidence="1">Uncharacterized protein</fullName>
    </submittedName>
</protein>